<dbReference type="EMBL" id="FJUX01000015">
    <property type="protein sequence ID" value="CZS93326.1"/>
    <property type="molecule type" value="Genomic_DNA"/>
</dbReference>
<accession>A0A1E1K5D9</accession>
<dbReference type="Proteomes" id="UP000178912">
    <property type="component" value="Unassembled WGS sequence"/>
</dbReference>
<organism evidence="2 3">
    <name type="scientific">Rhynchosporium agropyri</name>
    <dbReference type="NCBI Taxonomy" id="914238"/>
    <lineage>
        <taxon>Eukaryota</taxon>
        <taxon>Fungi</taxon>
        <taxon>Dikarya</taxon>
        <taxon>Ascomycota</taxon>
        <taxon>Pezizomycotina</taxon>
        <taxon>Leotiomycetes</taxon>
        <taxon>Helotiales</taxon>
        <taxon>Ploettnerulaceae</taxon>
        <taxon>Rhynchosporium</taxon>
    </lineage>
</organism>
<reference evidence="3" key="1">
    <citation type="submission" date="2016-03" db="EMBL/GenBank/DDBJ databases">
        <authorList>
            <person name="Guldener U."/>
        </authorList>
    </citation>
    <scope>NUCLEOTIDE SEQUENCE [LARGE SCALE GENOMIC DNA]</scope>
    <source>
        <strain evidence="3">04CH-RAC-A.6.1</strain>
    </source>
</reference>
<feature type="region of interest" description="Disordered" evidence="1">
    <location>
        <begin position="337"/>
        <end position="359"/>
    </location>
</feature>
<evidence type="ECO:0008006" key="4">
    <source>
        <dbReference type="Google" id="ProtNLM"/>
    </source>
</evidence>
<keyword evidence="3" id="KW-1185">Reference proteome</keyword>
<evidence type="ECO:0000313" key="2">
    <source>
        <dbReference type="EMBL" id="CZS93326.1"/>
    </source>
</evidence>
<feature type="compositionally biased region" description="Basic and acidic residues" evidence="1">
    <location>
        <begin position="337"/>
        <end position="352"/>
    </location>
</feature>
<dbReference type="OrthoDB" id="3485856at2759"/>
<gene>
    <name evidence="2" type="ORF">RAG0_03669</name>
</gene>
<dbReference type="AlphaFoldDB" id="A0A1E1K5D9"/>
<sequence>MSLLNLTHQITPPGSIVSDPPTPPLTTDAKISGRVAAILRVFEGCKNGYPPSEPWTEHKLSSEEYEDLQRRLEDDVELWGYVHDKVRYDYDLIRGKLIIRMPTTLHNTFACELVTAIKEGFESLKRSQVETRPFINKIISLSGEIHFEENGKKFKHEPDIRFHHEDAAWPGVIIEVSYSQKRKSLIDLAENYLLASDGGIRVIVGIDVKYKKLKEASISIWRLKTSQGVDGQPEGEVVQELDNELFRDSEGNPILSSSGLKLPLENFAVQALSDRLPDCSVIIGPEVLCTLSAKAEKWNGKSTLPQGVKPARIKRKYREITPEEQLTISDEERIREEERRIQRRTEKADKTYGKAKTFS</sequence>
<name>A0A1E1K5D9_9HELO</name>
<protein>
    <recommendedName>
        <fullName evidence="4">Restriction endonuclease domain-containing protein</fullName>
    </recommendedName>
</protein>
<evidence type="ECO:0000256" key="1">
    <source>
        <dbReference type="SAM" id="MobiDB-lite"/>
    </source>
</evidence>
<proteinExistence type="predicted"/>
<evidence type="ECO:0000313" key="3">
    <source>
        <dbReference type="Proteomes" id="UP000178912"/>
    </source>
</evidence>